<keyword evidence="3" id="KW-1185">Reference proteome</keyword>
<evidence type="ECO:0000313" key="2">
    <source>
        <dbReference type="EMBL" id="OBR16434.1"/>
    </source>
</evidence>
<evidence type="ECO:0000313" key="3">
    <source>
        <dbReference type="Proteomes" id="UP000092177"/>
    </source>
</evidence>
<organism evidence="2 3">
    <name type="scientific">Colletotrichum higginsianum (strain IMI 349063)</name>
    <name type="common">Crucifer anthracnose fungus</name>
    <dbReference type="NCBI Taxonomy" id="759273"/>
    <lineage>
        <taxon>Eukaryota</taxon>
        <taxon>Fungi</taxon>
        <taxon>Dikarya</taxon>
        <taxon>Ascomycota</taxon>
        <taxon>Pezizomycotina</taxon>
        <taxon>Sordariomycetes</taxon>
        <taxon>Hypocreomycetidae</taxon>
        <taxon>Glomerellales</taxon>
        <taxon>Glomerellaceae</taxon>
        <taxon>Colletotrichum</taxon>
        <taxon>Colletotrichum destructivum species complex</taxon>
    </lineage>
</organism>
<sequence>MNAPAGDIPRAQPPSASAPAQHTGICFSEQLLYSGPGTSPDQPRSRQRWGLDSSEAVSFPLKILAKTGRVLSLQSIDEDDDIVVLREVPAQARKPSETE</sequence>
<name>A0A1B7YWU1_COLHI</name>
<feature type="compositionally biased region" description="Low complexity" evidence="1">
    <location>
        <begin position="9"/>
        <end position="21"/>
    </location>
</feature>
<dbReference type="KEGG" id="chig:CH63R_01614"/>
<dbReference type="RefSeq" id="XP_018164951.1">
    <property type="nucleotide sequence ID" value="XM_018296589.1"/>
</dbReference>
<dbReference type="VEuPathDB" id="FungiDB:CH63R_01614"/>
<dbReference type="EMBL" id="LTAN01000001">
    <property type="protein sequence ID" value="OBR16434.1"/>
    <property type="molecule type" value="Genomic_DNA"/>
</dbReference>
<gene>
    <name evidence="2" type="ORF">CH63R_01614</name>
</gene>
<dbReference type="GeneID" id="28860696"/>
<dbReference type="Proteomes" id="UP000092177">
    <property type="component" value="Chromosome 1"/>
</dbReference>
<accession>A0A1B7YWU1</accession>
<evidence type="ECO:0000256" key="1">
    <source>
        <dbReference type="SAM" id="MobiDB-lite"/>
    </source>
</evidence>
<feature type="region of interest" description="Disordered" evidence="1">
    <location>
        <begin position="1"/>
        <end position="52"/>
    </location>
</feature>
<reference evidence="3" key="1">
    <citation type="journal article" date="2017" name="BMC Genomics">
        <title>Gapless genome assembly of Colletotrichum higginsianum reveals chromosome structure and association of transposable elements with secondary metabolite gene clusters.</title>
        <authorList>
            <person name="Dallery J.-F."/>
            <person name="Lapalu N."/>
            <person name="Zampounis A."/>
            <person name="Pigne S."/>
            <person name="Luyten I."/>
            <person name="Amselem J."/>
            <person name="Wittenberg A.H.J."/>
            <person name="Zhou S."/>
            <person name="de Queiroz M.V."/>
            <person name="Robin G.P."/>
            <person name="Auger A."/>
            <person name="Hainaut M."/>
            <person name="Henrissat B."/>
            <person name="Kim K.-T."/>
            <person name="Lee Y.-H."/>
            <person name="Lespinet O."/>
            <person name="Schwartz D.C."/>
            <person name="Thon M.R."/>
            <person name="O'Connell R.J."/>
        </authorList>
    </citation>
    <scope>NUCLEOTIDE SEQUENCE [LARGE SCALE GENOMIC DNA]</scope>
    <source>
        <strain evidence="3">IMI 349063</strain>
    </source>
</reference>
<proteinExistence type="predicted"/>
<comment type="caution">
    <text evidence="2">The sequence shown here is derived from an EMBL/GenBank/DDBJ whole genome shotgun (WGS) entry which is preliminary data.</text>
</comment>
<dbReference type="AlphaFoldDB" id="A0A1B7YWU1"/>
<protein>
    <submittedName>
        <fullName evidence="2">Uncharacterized protein</fullName>
    </submittedName>
</protein>